<name>A0ACC0C0D8_CATRO</name>
<sequence length="734" mass="84048">MMETTNQTLNTIKPSKFIAFNRLFAAVYTFAVLTLLYYHVLKLITNSHTKSSIFISISMLIADLLLAFTWSTGQAFRMYPVTRKPDPEKIIETIGKSGFPDLDVFICTADPYKEHPISVVNTALSVMAYDYPTEKLSVYISDDGGSQLTLFAFMEAVKFGKYWLPFCRENDIMERCPHAFFGSNCEKIHQSEKIKMMYEKMKKRVEEAVESRKISEHISEKEREAFGKWSQGFTCEEHPSVIEVLVDSNRDTDIRGVAMPNLVYVSREKTNTSFHHFKAGALNTLLRVSALMTNAPIILTIDCDMFSNDPKTPYSVLCFYMDTLLSSKLAYIQFPQSFHGLNKDDIYSSEMKRWFHINPKGMDGLSGPDNMGTCCFIIRKALFGPPFSILQPEMALLSPNHVVKNLISSQQTLEMALYVAGSDYEKHKNWGFEIGFRYGSLVEDFFTGYRLHSEGWKSIFCDPERPAFYGEAPISLHQAVNQVKRWSVGLLEVAFSKYSPLTFGMTNLGPLMTHCYSYYAFSPLLSIPITIYAFLPQLTLLNQIYIFPKVSDPLFLLYIFLFLGAYIQDCLDFILEKGTITRWWNEQRIWLIRGLTCYLFGTIEYLMKQLKFSTVEFNVTNKISDDEQSKRYYEGIFEFGVSSPMFYPLATTSIINLAAFFGGFLQIIMKGEKYLDSAFVQTFIAGFGVLNCIPIYEAMALRTDNGRMPIKITIIASFLAWSLYFVTSNFIFKV</sequence>
<gene>
    <name evidence="1" type="ORF">M9H77_09234</name>
</gene>
<keyword evidence="2" id="KW-1185">Reference proteome</keyword>
<organism evidence="1 2">
    <name type="scientific">Catharanthus roseus</name>
    <name type="common">Madagascar periwinkle</name>
    <name type="synonym">Vinca rosea</name>
    <dbReference type="NCBI Taxonomy" id="4058"/>
    <lineage>
        <taxon>Eukaryota</taxon>
        <taxon>Viridiplantae</taxon>
        <taxon>Streptophyta</taxon>
        <taxon>Embryophyta</taxon>
        <taxon>Tracheophyta</taxon>
        <taxon>Spermatophyta</taxon>
        <taxon>Magnoliopsida</taxon>
        <taxon>eudicotyledons</taxon>
        <taxon>Gunneridae</taxon>
        <taxon>Pentapetalae</taxon>
        <taxon>asterids</taxon>
        <taxon>lamiids</taxon>
        <taxon>Gentianales</taxon>
        <taxon>Apocynaceae</taxon>
        <taxon>Rauvolfioideae</taxon>
        <taxon>Vinceae</taxon>
        <taxon>Catharanthinae</taxon>
        <taxon>Catharanthus</taxon>
    </lineage>
</organism>
<proteinExistence type="predicted"/>
<evidence type="ECO:0000313" key="2">
    <source>
        <dbReference type="Proteomes" id="UP001060085"/>
    </source>
</evidence>
<dbReference type="EMBL" id="CM044702">
    <property type="protein sequence ID" value="KAI5678284.1"/>
    <property type="molecule type" value="Genomic_DNA"/>
</dbReference>
<protein>
    <submittedName>
        <fullName evidence="1">Uncharacterized protein</fullName>
    </submittedName>
</protein>
<dbReference type="Proteomes" id="UP001060085">
    <property type="component" value="Linkage Group LG02"/>
</dbReference>
<accession>A0ACC0C0D8</accession>
<evidence type="ECO:0000313" key="1">
    <source>
        <dbReference type="EMBL" id="KAI5678284.1"/>
    </source>
</evidence>
<reference evidence="2" key="1">
    <citation type="journal article" date="2023" name="Nat. Plants">
        <title>Single-cell RNA sequencing provides a high-resolution roadmap for understanding the multicellular compartmentation of specialized metabolism.</title>
        <authorList>
            <person name="Sun S."/>
            <person name="Shen X."/>
            <person name="Li Y."/>
            <person name="Li Y."/>
            <person name="Wang S."/>
            <person name="Li R."/>
            <person name="Zhang H."/>
            <person name="Shen G."/>
            <person name="Guo B."/>
            <person name="Wei J."/>
            <person name="Xu J."/>
            <person name="St-Pierre B."/>
            <person name="Chen S."/>
            <person name="Sun C."/>
        </authorList>
    </citation>
    <scope>NUCLEOTIDE SEQUENCE [LARGE SCALE GENOMIC DNA]</scope>
</reference>
<comment type="caution">
    <text evidence="1">The sequence shown here is derived from an EMBL/GenBank/DDBJ whole genome shotgun (WGS) entry which is preliminary data.</text>
</comment>